<evidence type="ECO:0000313" key="1">
    <source>
        <dbReference type="EMBL" id="KAK8836655.1"/>
    </source>
</evidence>
<dbReference type="Proteomes" id="UP001470230">
    <property type="component" value="Unassembled WGS sequence"/>
</dbReference>
<name>A0ABR2GRT5_9EUKA</name>
<organism evidence="1 2">
    <name type="scientific">Tritrichomonas musculus</name>
    <dbReference type="NCBI Taxonomy" id="1915356"/>
    <lineage>
        <taxon>Eukaryota</taxon>
        <taxon>Metamonada</taxon>
        <taxon>Parabasalia</taxon>
        <taxon>Tritrichomonadida</taxon>
        <taxon>Tritrichomonadidae</taxon>
        <taxon>Tritrichomonas</taxon>
    </lineage>
</organism>
<reference evidence="1 2" key="1">
    <citation type="submission" date="2024-04" db="EMBL/GenBank/DDBJ databases">
        <title>Tritrichomonas musculus Genome.</title>
        <authorList>
            <person name="Alves-Ferreira E."/>
            <person name="Grigg M."/>
            <person name="Lorenzi H."/>
            <person name="Galac M."/>
        </authorList>
    </citation>
    <scope>NUCLEOTIDE SEQUENCE [LARGE SCALE GENOMIC DNA]</scope>
    <source>
        <strain evidence="1 2">EAF2021</strain>
    </source>
</reference>
<dbReference type="EMBL" id="JAPFFF010000064">
    <property type="protein sequence ID" value="KAK8836655.1"/>
    <property type="molecule type" value="Genomic_DNA"/>
</dbReference>
<protein>
    <submittedName>
        <fullName evidence="1">BTB/POZ domain-containing protein 9</fullName>
    </submittedName>
</protein>
<evidence type="ECO:0000313" key="2">
    <source>
        <dbReference type="Proteomes" id="UP001470230"/>
    </source>
</evidence>
<gene>
    <name evidence="1" type="ORF">M9Y10_037591</name>
</gene>
<keyword evidence="2" id="KW-1185">Reference proteome</keyword>
<comment type="caution">
    <text evidence="1">The sequence shown here is derived from an EMBL/GenBank/DDBJ whole genome shotgun (WGS) entry which is preliminary data.</text>
</comment>
<dbReference type="InterPro" id="IPR008979">
    <property type="entry name" value="Galactose-bd-like_sf"/>
</dbReference>
<accession>A0ABR2GRT5</accession>
<dbReference type="SUPFAM" id="SSF49785">
    <property type="entry name" value="Galactose-binding domain-like"/>
    <property type="match status" value="1"/>
</dbReference>
<sequence>MSSSLPVMAHSDLQGYESNELLLKIFYSLKDYARISVMRGNSRNGTPVIGGPVSEHYYAEASGNSYLIFEFPEAPILNDITFHLWDYDDRIYTYSIDVFSKGKWENVADNIQGRGIQYVHFIDVENVKAVRMKGFSTANNNFHILDDWLSFRYKL</sequence>
<proteinExistence type="predicted"/>